<dbReference type="Proteomes" id="UP000188836">
    <property type="component" value="Unassembled WGS sequence"/>
</dbReference>
<reference evidence="1 2" key="1">
    <citation type="journal article" date="2016" name="Antonie Van Leeuwenhoek">
        <title>Nocardia donostiensis sp. nov., isolated from human respiratory specimens.</title>
        <authorList>
            <person name="Ercibengoa M."/>
            <person name="Bell M."/>
            <person name="Marimon J.M."/>
            <person name="Humrighouse B."/>
            <person name="Klenk H.P."/>
            <person name="Potter G."/>
            <person name="Perez-Trallero E."/>
        </authorList>
    </citation>
    <scope>NUCLEOTIDE SEQUENCE [LARGE SCALE GENOMIC DNA]</scope>
    <source>
        <strain evidence="1 2">X1655</strain>
    </source>
</reference>
<protein>
    <recommendedName>
        <fullName evidence="3">Cache domain-containing protein</fullName>
    </recommendedName>
</protein>
<proteinExistence type="predicted"/>
<evidence type="ECO:0000313" key="2">
    <source>
        <dbReference type="Proteomes" id="UP000188836"/>
    </source>
</evidence>
<name>A0A1V2TLY2_9NOCA</name>
<dbReference type="Pfam" id="PF22673">
    <property type="entry name" value="MCP-like_PDC_1"/>
    <property type="match status" value="1"/>
</dbReference>
<dbReference type="EMBL" id="MUMY01000001">
    <property type="protein sequence ID" value="ONM50499.1"/>
    <property type="molecule type" value="Genomic_DNA"/>
</dbReference>
<keyword evidence="2" id="KW-1185">Reference proteome</keyword>
<evidence type="ECO:0000313" key="1">
    <source>
        <dbReference type="EMBL" id="ONM50499.1"/>
    </source>
</evidence>
<dbReference type="Gene3D" id="3.30.450.20">
    <property type="entry name" value="PAS domain"/>
    <property type="match status" value="1"/>
</dbReference>
<accession>A0A1V2TLY2</accession>
<comment type="caution">
    <text evidence="1">The sequence shown here is derived from an EMBL/GenBank/DDBJ whole genome shotgun (WGS) entry which is preliminary data.</text>
</comment>
<organism evidence="1 2">
    <name type="scientific">Nocardia donostiensis</name>
    <dbReference type="NCBI Taxonomy" id="1538463"/>
    <lineage>
        <taxon>Bacteria</taxon>
        <taxon>Bacillati</taxon>
        <taxon>Actinomycetota</taxon>
        <taxon>Actinomycetes</taxon>
        <taxon>Mycobacteriales</taxon>
        <taxon>Nocardiaceae</taxon>
        <taxon>Nocardia</taxon>
    </lineage>
</organism>
<evidence type="ECO:0008006" key="3">
    <source>
        <dbReference type="Google" id="ProtNLM"/>
    </source>
</evidence>
<dbReference type="AlphaFoldDB" id="A0A1V2TLY2"/>
<dbReference type="STRING" id="1538463.B0T36_01300"/>
<gene>
    <name evidence="1" type="ORF">B0T46_00850</name>
</gene>
<dbReference type="RefSeq" id="WP_077114376.1">
    <property type="nucleotide sequence ID" value="NZ_LOKT01000001.1"/>
</dbReference>
<dbReference type="OrthoDB" id="8687362at2"/>
<dbReference type="CDD" id="cd12913">
    <property type="entry name" value="PDC1_MCP_like"/>
    <property type="match status" value="1"/>
</dbReference>
<sequence length="247" mass="27078">MRDNDNSSAPTTIESLASVVTDLADEVYRPLTAIATALTTLWGDLTEKPQPAPRSTDLAPMRETIVGELEPRGRLLDGAGFAMFEGALTDYPKYLEWWISNPGRKPQRLPLELNPRSEYFYDYTPMDWYVIPRDQGLRWVHGPYIDFACTNQYVCTFSLPVTTALGTFLGIAGADVPVGAIEEALLPRFRASALQVALLNNEGRVIVATGPEFPPGTKTSRKNRSAAQVPIGAIPWSLQSLGSSAPH</sequence>